<evidence type="ECO:0000313" key="2">
    <source>
        <dbReference type="EMBL" id="PVD38634.1"/>
    </source>
</evidence>
<dbReference type="Proteomes" id="UP000245119">
    <property type="component" value="Linkage Group LG1"/>
</dbReference>
<comment type="caution">
    <text evidence="2">The sequence shown here is derived from an EMBL/GenBank/DDBJ whole genome shotgun (WGS) entry which is preliminary data.</text>
</comment>
<feature type="compositionally biased region" description="Polar residues" evidence="1">
    <location>
        <begin position="238"/>
        <end position="255"/>
    </location>
</feature>
<evidence type="ECO:0000256" key="1">
    <source>
        <dbReference type="SAM" id="MobiDB-lite"/>
    </source>
</evidence>
<name>A0A2T7PYY8_POMCA</name>
<gene>
    <name evidence="2" type="ORF">C0Q70_01250</name>
</gene>
<reference evidence="2 3" key="1">
    <citation type="submission" date="2018-04" db="EMBL/GenBank/DDBJ databases">
        <title>The genome of golden apple snail Pomacea canaliculata provides insight into stress tolerance and invasive adaptation.</title>
        <authorList>
            <person name="Liu C."/>
            <person name="Liu B."/>
            <person name="Ren Y."/>
            <person name="Zhang Y."/>
            <person name="Wang H."/>
            <person name="Li S."/>
            <person name="Jiang F."/>
            <person name="Yin L."/>
            <person name="Zhang G."/>
            <person name="Qian W."/>
            <person name="Fan W."/>
        </authorList>
    </citation>
    <scope>NUCLEOTIDE SEQUENCE [LARGE SCALE GENOMIC DNA]</scope>
    <source>
        <strain evidence="2">SZHN2017</strain>
        <tissue evidence="2">Muscle</tissue>
    </source>
</reference>
<evidence type="ECO:0000313" key="3">
    <source>
        <dbReference type="Proteomes" id="UP000245119"/>
    </source>
</evidence>
<sequence length="255" mass="26872">MVAVVVVLDGPAEVSSQSHLPESVTGSPPASQHPRALLPFTSGRREAGPARVDTSGASNDISVVWSPGKVVQSSGTAAKQEHKDNSQSLGSPGKIIQGAFGAQNIGEKNNEMGARKFEQVISETSVRVSGQANSIHHRQTNDLSKSSTSGDKVKGSVATGSGQMNIGASKQQSGAGVRSSEQANKRASIRSTEQTSNRANAHSSEQARKRASVRSSEQSSNKASIRSTETQESRGSRRTSQNQLHRQTSKNSDRS</sequence>
<feature type="compositionally biased region" description="Polar residues" evidence="1">
    <location>
        <begin position="189"/>
        <end position="204"/>
    </location>
</feature>
<proteinExistence type="predicted"/>
<protein>
    <submittedName>
        <fullName evidence="2">Uncharacterized protein</fullName>
    </submittedName>
</protein>
<keyword evidence="3" id="KW-1185">Reference proteome</keyword>
<feature type="compositionally biased region" description="Polar residues" evidence="1">
    <location>
        <begin position="158"/>
        <end position="182"/>
    </location>
</feature>
<feature type="region of interest" description="Disordered" evidence="1">
    <location>
        <begin position="13"/>
        <end position="60"/>
    </location>
</feature>
<feature type="region of interest" description="Disordered" evidence="1">
    <location>
        <begin position="127"/>
        <end position="255"/>
    </location>
</feature>
<dbReference type="EMBL" id="PZQS01000001">
    <property type="protein sequence ID" value="PVD38634.1"/>
    <property type="molecule type" value="Genomic_DNA"/>
</dbReference>
<feature type="compositionally biased region" description="Polar residues" evidence="1">
    <location>
        <begin position="213"/>
        <end position="228"/>
    </location>
</feature>
<accession>A0A2T7PYY8</accession>
<organism evidence="2 3">
    <name type="scientific">Pomacea canaliculata</name>
    <name type="common">Golden apple snail</name>
    <dbReference type="NCBI Taxonomy" id="400727"/>
    <lineage>
        <taxon>Eukaryota</taxon>
        <taxon>Metazoa</taxon>
        <taxon>Spiralia</taxon>
        <taxon>Lophotrochozoa</taxon>
        <taxon>Mollusca</taxon>
        <taxon>Gastropoda</taxon>
        <taxon>Caenogastropoda</taxon>
        <taxon>Architaenioglossa</taxon>
        <taxon>Ampullarioidea</taxon>
        <taxon>Ampullariidae</taxon>
        <taxon>Pomacea</taxon>
    </lineage>
</organism>
<dbReference type="AlphaFoldDB" id="A0A2T7PYY8"/>
<feature type="compositionally biased region" description="Polar residues" evidence="1">
    <location>
        <begin position="14"/>
        <end position="30"/>
    </location>
</feature>
<feature type="compositionally biased region" description="Polar residues" evidence="1">
    <location>
        <begin position="141"/>
        <end position="150"/>
    </location>
</feature>
<feature type="region of interest" description="Disordered" evidence="1">
    <location>
        <begin position="72"/>
        <end position="95"/>
    </location>
</feature>